<proteinExistence type="predicted"/>
<comment type="caution">
    <text evidence="2">The sequence shown here is derived from an EMBL/GenBank/DDBJ whole genome shotgun (WGS) entry which is preliminary data.</text>
</comment>
<dbReference type="Proteomes" id="UP001596496">
    <property type="component" value="Unassembled WGS sequence"/>
</dbReference>
<evidence type="ECO:0000256" key="1">
    <source>
        <dbReference type="SAM" id="MobiDB-lite"/>
    </source>
</evidence>
<dbReference type="EMBL" id="JBHTCG010000036">
    <property type="protein sequence ID" value="MFC7387296.1"/>
    <property type="molecule type" value="Genomic_DNA"/>
</dbReference>
<protein>
    <submittedName>
        <fullName evidence="2">Uncharacterized protein</fullName>
    </submittedName>
</protein>
<name>A0ABW2PCI1_9ACTN</name>
<feature type="region of interest" description="Disordered" evidence="1">
    <location>
        <begin position="69"/>
        <end position="92"/>
    </location>
</feature>
<accession>A0ABW2PCI1</accession>
<dbReference type="RefSeq" id="WP_380830966.1">
    <property type="nucleotide sequence ID" value="NZ_JBHTCG010000036.1"/>
</dbReference>
<gene>
    <name evidence="2" type="ORF">ACFQSB_34175</name>
</gene>
<keyword evidence="3" id="KW-1185">Reference proteome</keyword>
<organism evidence="2 3">
    <name type="scientific">Sphaerisporangium rhizosphaerae</name>
    <dbReference type="NCBI Taxonomy" id="2269375"/>
    <lineage>
        <taxon>Bacteria</taxon>
        <taxon>Bacillati</taxon>
        <taxon>Actinomycetota</taxon>
        <taxon>Actinomycetes</taxon>
        <taxon>Streptosporangiales</taxon>
        <taxon>Streptosporangiaceae</taxon>
        <taxon>Sphaerisporangium</taxon>
    </lineage>
</organism>
<evidence type="ECO:0000313" key="2">
    <source>
        <dbReference type="EMBL" id="MFC7387296.1"/>
    </source>
</evidence>
<reference evidence="3" key="1">
    <citation type="journal article" date="2019" name="Int. J. Syst. Evol. Microbiol.">
        <title>The Global Catalogue of Microorganisms (GCM) 10K type strain sequencing project: providing services to taxonomists for standard genome sequencing and annotation.</title>
        <authorList>
            <consortium name="The Broad Institute Genomics Platform"/>
            <consortium name="The Broad Institute Genome Sequencing Center for Infectious Disease"/>
            <person name="Wu L."/>
            <person name="Ma J."/>
        </authorList>
    </citation>
    <scope>NUCLEOTIDE SEQUENCE [LARGE SCALE GENOMIC DNA]</scope>
    <source>
        <strain evidence="3">CECT 7649</strain>
    </source>
</reference>
<evidence type="ECO:0000313" key="3">
    <source>
        <dbReference type="Proteomes" id="UP001596496"/>
    </source>
</evidence>
<sequence>MIQDTTLECGGQVVLMQSVVDEISFDVTPGNGTTVRLRKELDRDKEWLAEHERALVAVWPRPWRAFSRSAGAPGRTLPSPSQTRVARRDHCMCSASQRSRATAMASL</sequence>